<name>A0A318RWD3_WILLI</name>
<dbReference type="InterPro" id="IPR036922">
    <property type="entry name" value="Rieske_2Fe-2S_sf"/>
</dbReference>
<keyword evidence="7" id="KW-1185">Reference proteome</keyword>
<keyword evidence="3" id="KW-0408">Iron</keyword>
<dbReference type="Gene3D" id="2.102.10.10">
    <property type="entry name" value="Rieske [2Fe-2S] iron-sulphur domain"/>
    <property type="match status" value="1"/>
</dbReference>
<comment type="caution">
    <text evidence="6">The sequence shown here is derived from an EMBL/GenBank/DDBJ whole genome shotgun (WGS) entry which is preliminary data.</text>
</comment>
<protein>
    <submittedName>
        <fullName evidence="6">Nitrite reductase (NADH) small subunit</fullName>
    </submittedName>
</protein>
<reference evidence="6 7" key="1">
    <citation type="submission" date="2018-06" db="EMBL/GenBank/DDBJ databases">
        <title>Genomic Encyclopedia of Type Strains, Phase IV (KMG-IV): sequencing the most valuable type-strain genomes for metagenomic binning, comparative biology and taxonomic classification.</title>
        <authorList>
            <person name="Goeker M."/>
        </authorList>
    </citation>
    <scope>NUCLEOTIDE SEQUENCE [LARGE SCALE GENOMIC DNA]</scope>
    <source>
        <strain evidence="6 7">DSM 45521</strain>
    </source>
</reference>
<dbReference type="RefSeq" id="WP_110467651.1">
    <property type="nucleotide sequence ID" value="NZ_QJSP01000001.1"/>
</dbReference>
<dbReference type="CDD" id="cd03467">
    <property type="entry name" value="Rieske"/>
    <property type="match status" value="1"/>
</dbReference>
<dbReference type="PROSITE" id="PS51296">
    <property type="entry name" value="RIESKE"/>
    <property type="match status" value="1"/>
</dbReference>
<dbReference type="AlphaFoldDB" id="A0A318RWD3"/>
<keyword evidence="1" id="KW-0001">2Fe-2S</keyword>
<proteinExistence type="predicted"/>
<keyword evidence="4" id="KW-0411">Iron-sulfur</keyword>
<organism evidence="6 7">
    <name type="scientific">Williamsia limnetica</name>
    <dbReference type="NCBI Taxonomy" id="882452"/>
    <lineage>
        <taxon>Bacteria</taxon>
        <taxon>Bacillati</taxon>
        <taxon>Actinomycetota</taxon>
        <taxon>Actinomycetes</taxon>
        <taxon>Mycobacteriales</taxon>
        <taxon>Nocardiaceae</taxon>
        <taxon>Williamsia</taxon>
    </lineage>
</organism>
<dbReference type="SUPFAM" id="SSF50022">
    <property type="entry name" value="ISP domain"/>
    <property type="match status" value="1"/>
</dbReference>
<dbReference type="EMBL" id="QJSP01000001">
    <property type="protein sequence ID" value="PYE20943.1"/>
    <property type="molecule type" value="Genomic_DNA"/>
</dbReference>
<gene>
    <name evidence="6" type="ORF">DFR67_101334</name>
</gene>
<dbReference type="OrthoDB" id="147178at2"/>
<evidence type="ECO:0000256" key="1">
    <source>
        <dbReference type="ARBA" id="ARBA00022714"/>
    </source>
</evidence>
<dbReference type="GO" id="GO:0016705">
    <property type="term" value="F:oxidoreductase activity, acting on paired donors, with incorporation or reduction of molecular oxygen"/>
    <property type="evidence" value="ECO:0007669"/>
    <property type="project" value="UniProtKB-ARBA"/>
</dbReference>
<evidence type="ECO:0000256" key="2">
    <source>
        <dbReference type="ARBA" id="ARBA00022723"/>
    </source>
</evidence>
<dbReference type="GO" id="GO:0046872">
    <property type="term" value="F:metal ion binding"/>
    <property type="evidence" value="ECO:0007669"/>
    <property type="project" value="UniProtKB-KW"/>
</dbReference>
<feature type="domain" description="Rieske" evidence="5">
    <location>
        <begin position="7"/>
        <end position="102"/>
    </location>
</feature>
<evidence type="ECO:0000256" key="4">
    <source>
        <dbReference type="ARBA" id="ARBA00023014"/>
    </source>
</evidence>
<dbReference type="PANTHER" id="PTHR21496">
    <property type="entry name" value="FERREDOXIN-RELATED"/>
    <property type="match status" value="1"/>
</dbReference>
<dbReference type="GO" id="GO:0004497">
    <property type="term" value="F:monooxygenase activity"/>
    <property type="evidence" value="ECO:0007669"/>
    <property type="project" value="UniProtKB-ARBA"/>
</dbReference>
<evidence type="ECO:0000313" key="6">
    <source>
        <dbReference type="EMBL" id="PYE20943.1"/>
    </source>
</evidence>
<dbReference type="PANTHER" id="PTHR21496:SF23">
    <property type="entry name" value="3-PHENYLPROPIONATE_CINNAMIC ACID DIOXYGENASE FERREDOXIN SUBUNIT"/>
    <property type="match status" value="1"/>
</dbReference>
<keyword evidence="2" id="KW-0479">Metal-binding</keyword>
<sequence length="104" mass="10947">MSAPTSSVVGSITDLTVGEGRTYVVDGQQVAVFLLGDGTLRALGARCPHRGGPIADGQTDATKVMCPLHQYTFAFADGACTNGDVEPLPVFKAEIRDGEIHLWT</sequence>
<dbReference type="GO" id="GO:0051537">
    <property type="term" value="F:2 iron, 2 sulfur cluster binding"/>
    <property type="evidence" value="ECO:0007669"/>
    <property type="project" value="UniProtKB-KW"/>
</dbReference>
<accession>A0A318RWD3</accession>
<evidence type="ECO:0000313" key="7">
    <source>
        <dbReference type="Proteomes" id="UP000247591"/>
    </source>
</evidence>
<dbReference type="Proteomes" id="UP000247591">
    <property type="component" value="Unassembled WGS sequence"/>
</dbReference>
<evidence type="ECO:0000256" key="3">
    <source>
        <dbReference type="ARBA" id="ARBA00023004"/>
    </source>
</evidence>
<evidence type="ECO:0000259" key="5">
    <source>
        <dbReference type="PROSITE" id="PS51296"/>
    </source>
</evidence>
<dbReference type="Pfam" id="PF00355">
    <property type="entry name" value="Rieske"/>
    <property type="match status" value="1"/>
</dbReference>
<dbReference type="InterPro" id="IPR017941">
    <property type="entry name" value="Rieske_2Fe-2S"/>
</dbReference>